<feature type="region of interest" description="Disordered" evidence="12">
    <location>
        <begin position="942"/>
        <end position="976"/>
    </location>
</feature>
<evidence type="ECO:0000256" key="2">
    <source>
        <dbReference type="ARBA" id="ARBA00004398"/>
    </source>
</evidence>
<comment type="caution">
    <text evidence="13">The sequence shown here is derived from an EMBL/GenBank/DDBJ whole genome shotgun (WGS) entry which is preliminary data.</text>
</comment>
<keyword evidence="4" id="KW-0268">Exocytosis</keyword>
<proteinExistence type="inferred from homology"/>
<comment type="cofactor">
    <cofactor evidence="1">
        <name>Zn(2+)</name>
        <dbReference type="ChEBI" id="CHEBI:29105"/>
    </cofactor>
</comment>
<keyword evidence="5" id="KW-0645">Protease</keyword>
<keyword evidence="6" id="KW-0378">Hydrolase</keyword>
<evidence type="ECO:0000256" key="9">
    <source>
        <dbReference type="ARBA" id="ARBA00057986"/>
    </source>
</evidence>
<reference evidence="13 14" key="1">
    <citation type="journal article" date="2019" name="Mol. Ecol. Resour.">
        <title>Improving Illumina assemblies with Hi-C and long reads: an example with the North African dromedary.</title>
        <authorList>
            <person name="Elbers J.P."/>
            <person name="Rogers M.F."/>
            <person name="Perelman P.L."/>
            <person name="Proskuryakova A.A."/>
            <person name="Serdyukova N.A."/>
            <person name="Johnson W.E."/>
            <person name="Horin P."/>
            <person name="Corander J."/>
            <person name="Murphy D."/>
            <person name="Burger P.A."/>
        </authorList>
    </citation>
    <scope>NUCLEOTIDE SEQUENCE [LARGE SCALE GENOMIC DNA]</scope>
    <source>
        <strain evidence="13">Drom800</strain>
        <tissue evidence="13">Blood</tissue>
    </source>
</reference>
<sequence length="1327" mass="147420">MDSAAKDKMQPTIPPGPEWPEQERAEQLARGAALKWASGIFYRPEQLARLGQYRSREVQRTCSLEARIKSVVQSYLEGVKTGVRQLAWALEAMQGAREALSQAHGLLRGMAEAAQTLEPVREQVVQHKQLWALSQLLPRLRAVPAAVAHTQTLIDAQRLLEAYVSLRELEQLQEETWAPLGGLELPVFEGLGPLAEALGQAVEAAAGAAGRLAREDPALLVAAVRVAEVDAGRTTSLEQAPRDWRQRCLRALQEGLERIHFGTLPQPGPGALAEWLEALRVALPAELATAEALVAPCCPPHYKVVQLWAHTLHSSLRRCLQQLLERPELGAADTFTLLQWALHVYLGPEMMGSLELGPEADVSHLEPLLTLENVEQLEATFVAKVQASVTQWLQKVLDGEAAEWGREQEPDTDPSGFYHSPMPAIVLQILEENIRVASMVSESLQQRVHDMALSELSAFLRSFSDALIRFSRDHLRGEAMVPHYVPYLLATLNHQSALRYQEAPIQRRATRALALVLKPTFGPSSSSLSVLQPDWVAPGALAPVEAALDELQRRICRLVLEALLLELQVRLQVEVGVRVGDTVYYEESPRGMPGLSRLSSRVSDPCSQPLFAALPSRQWLSSPELLEGVCERTARFCQDFRHVRNPAVQLLLAEAERTVVLQYLRALMQGRLVCRGADERTQAAERLRQDAAQLRELFLGLGLEESVQCAPVLLALRELLNLRDPTLLGLEVAGLRQQFPDVSEEHVSALLDLRGDVSREQRLAALSSLQLCPSPACLDEPAGGVDSGMEVRGQVKKTWHQVLGPSSAWQRQCGAQGLLVLMPHSLMLASICLSVSPEVNSVGNWSDLAGCDPQNRMVLDSGAQVYEQTPPSPPASPSSLGRRLKPSDRNGTALYPWSQSLALPLAVSVPSALRPRPELQPFSKLHLGHQGHMRRSESTYTINSAGRQGSGTQGRATPGRGRSPGGGTLRSAASLPHIAKTRKDAGRGASKSPCMLVALRPTNMDYERDKFFQSQYTYNPQFEYQEPMPTAVLEKYCEASGQFIHQAVGIIEAVLEKFGTYEHFEAATGGQLLTKCQIWSIVRKYMQKEGCVGEVVVQLSEDLLSQAVMMVENSRPTLAINLTGARQYWLEGMLRHEIGTHYLRGVNNARQPWHSAEGRLQYGLRPANPTEEGLASLHSVLFRKQPFLWRAALLYYTIHRAARMSFRQLFQDLARYVQDADVRWEYCVRAKRGQTDTSLPGCFSKDQVYLDGIVRILRHRQTIDFPLLTSLGKVSYEDVDHLRPHGVLDNTRVPHFMQDLARYRQQLEHIMATNRLDEAELGRLLPD</sequence>
<keyword evidence="14" id="KW-1185">Reference proteome</keyword>
<dbReference type="Gene3D" id="1.10.357.50">
    <property type="match status" value="1"/>
</dbReference>
<organism evidence="13 14">
    <name type="scientific">Camelus dromedarius</name>
    <name type="common">Dromedary</name>
    <name type="synonym">Arabian camel</name>
    <dbReference type="NCBI Taxonomy" id="9838"/>
    <lineage>
        <taxon>Eukaryota</taxon>
        <taxon>Metazoa</taxon>
        <taxon>Chordata</taxon>
        <taxon>Craniata</taxon>
        <taxon>Vertebrata</taxon>
        <taxon>Euteleostomi</taxon>
        <taxon>Mammalia</taxon>
        <taxon>Eutheria</taxon>
        <taxon>Laurasiatheria</taxon>
        <taxon>Artiodactyla</taxon>
        <taxon>Tylopoda</taxon>
        <taxon>Camelidae</taxon>
        <taxon>Camelus</taxon>
    </lineage>
</organism>
<feature type="region of interest" description="Disordered" evidence="12">
    <location>
        <begin position="1"/>
        <end position="21"/>
    </location>
</feature>
<dbReference type="Pfam" id="PF06046">
    <property type="entry name" value="Sec6"/>
    <property type="match status" value="2"/>
</dbReference>
<feature type="region of interest" description="Disordered" evidence="12">
    <location>
        <begin position="865"/>
        <end position="891"/>
    </location>
</feature>
<keyword evidence="7" id="KW-0482">Metalloprotease</keyword>
<evidence type="ECO:0000256" key="1">
    <source>
        <dbReference type="ARBA" id="ARBA00001947"/>
    </source>
</evidence>
<comment type="subunit">
    <text evidence="10">Interacts with EXOC2, EXOC4 and EXOC5; may be part of the exocyst.</text>
</comment>
<dbReference type="GO" id="GO:0008237">
    <property type="term" value="F:metallopeptidase activity"/>
    <property type="evidence" value="ECO:0007669"/>
    <property type="project" value="UniProtKB-KW"/>
</dbReference>
<evidence type="ECO:0000256" key="6">
    <source>
        <dbReference type="ARBA" id="ARBA00022801"/>
    </source>
</evidence>
<evidence type="ECO:0000256" key="8">
    <source>
        <dbReference type="ARBA" id="ARBA00023329"/>
    </source>
</evidence>
<dbReference type="GO" id="GO:0030133">
    <property type="term" value="C:transport vesicle"/>
    <property type="evidence" value="ECO:0007669"/>
    <property type="project" value="UniProtKB-SubCell"/>
</dbReference>
<evidence type="ECO:0000313" key="14">
    <source>
        <dbReference type="Proteomes" id="UP000299084"/>
    </source>
</evidence>
<dbReference type="Proteomes" id="UP000299084">
    <property type="component" value="Unassembled WGS sequence"/>
</dbReference>
<dbReference type="GO" id="GO:0006508">
    <property type="term" value="P:proteolysis"/>
    <property type="evidence" value="ECO:0007669"/>
    <property type="project" value="UniProtKB-KW"/>
</dbReference>
<evidence type="ECO:0000256" key="4">
    <source>
        <dbReference type="ARBA" id="ARBA00022483"/>
    </source>
</evidence>
<dbReference type="FunFam" id="1.10.357.50:FF:000009">
    <property type="entry name" value="Exocyst complex component 3-like 1"/>
    <property type="match status" value="1"/>
</dbReference>
<dbReference type="PANTHER" id="PTHR31817">
    <property type="match status" value="1"/>
</dbReference>
<evidence type="ECO:0000256" key="12">
    <source>
        <dbReference type="SAM" id="MobiDB-lite"/>
    </source>
</evidence>
<dbReference type="InterPro" id="IPR042532">
    <property type="entry name" value="EXOC3/Sec6_C"/>
</dbReference>
<dbReference type="InterPro" id="IPR012548">
    <property type="entry name" value="MATCAP"/>
</dbReference>
<dbReference type="GO" id="GO:0000145">
    <property type="term" value="C:exocyst"/>
    <property type="evidence" value="ECO:0007669"/>
    <property type="project" value="InterPro"/>
</dbReference>
<dbReference type="FunFam" id="1.10.357.70:FF:000001">
    <property type="entry name" value="Exocyst complex component 3"/>
    <property type="match status" value="1"/>
</dbReference>
<dbReference type="EMBL" id="JWIN03000009">
    <property type="protein sequence ID" value="KAB1274267.1"/>
    <property type="molecule type" value="Genomic_DNA"/>
</dbReference>
<name>A0A5N4DT79_CAMDR</name>
<accession>A0A5N4DT79</accession>
<evidence type="ECO:0000256" key="3">
    <source>
        <dbReference type="ARBA" id="ARBA00009447"/>
    </source>
</evidence>
<evidence type="ECO:0000256" key="10">
    <source>
        <dbReference type="ARBA" id="ARBA00065845"/>
    </source>
</evidence>
<dbReference type="Gene3D" id="1.10.357.70">
    <property type="entry name" value="Exocyst complex component Sec6, C-terminal domain"/>
    <property type="match status" value="1"/>
</dbReference>
<dbReference type="GO" id="GO:0006887">
    <property type="term" value="P:exocytosis"/>
    <property type="evidence" value="ECO:0007669"/>
    <property type="project" value="UniProtKB-KW"/>
</dbReference>
<protein>
    <recommendedName>
        <fullName evidence="11">Exocyst complex component 3-like protein</fullName>
    </recommendedName>
</protein>
<evidence type="ECO:0000256" key="5">
    <source>
        <dbReference type="ARBA" id="ARBA00022670"/>
    </source>
</evidence>
<evidence type="ECO:0000313" key="13">
    <source>
        <dbReference type="EMBL" id="KAB1274267.1"/>
    </source>
</evidence>
<gene>
    <name evidence="13" type="ORF">Cadr_000011272</name>
</gene>
<evidence type="ECO:0000256" key="7">
    <source>
        <dbReference type="ARBA" id="ARBA00023049"/>
    </source>
</evidence>
<evidence type="ECO:0000256" key="11">
    <source>
        <dbReference type="ARBA" id="ARBA00070834"/>
    </source>
</evidence>
<dbReference type="SMART" id="SM01154">
    <property type="entry name" value="DUF1704"/>
    <property type="match status" value="1"/>
</dbReference>
<keyword evidence="8" id="KW-0968">Cytoplasmic vesicle</keyword>
<dbReference type="Pfam" id="PF08014">
    <property type="entry name" value="MATCAP"/>
    <property type="match status" value="1"/>
</dbReference>
<dbReference type="InterPro" id="IPR010326">
    <property type="entry name" value="EXOC3/Sec6"/>
</dbReference>
<dbReference type="PANTHER" id="PTHR31817:SF1">
    <property type="entry name" value="MICROTUBULE-ASSOCIATED TYROSINE CARBOXYPEPTIDASE 1"/>
    <property type="match status" value="1"/>
</dbReference>
<comment type="similarity">
    <text evidence="3">Belongs to the SEC6 family.</text>
</comment>
<comment type="subcellular location">
    <subcellularLocation>
        <location evidence="2">Cytoplasmic vesicle</location>
        <location evidence="2">Secretory vesicle</location>
    </subcellularLocation>
</comment>
<comment type="function">
    <text evidence="9">As part of the exocyst, may play a role in regulated exocytosis of insulin granules.</text>
</comment>